<accession>A0A5N4EIT7</accession>
<proteinExistence type="predicted"/>
<sequence length="154" mass="16890">MENVAEGPEESSPADFNAIASRNIGQRAGLKLAAAIGATLMADYSTPGTWTQIQAAFLELRLLVVTDPSADHRNPKEIEKEEQGAAEKAVTKEEFQSKHTVAALEFTATQPKIAGWSKEIFGQEYESRPAEKEMDIREWEGHPSAFNIDNEEAG</sequence>
<feature type="compositionally biased region" description="Basic and acidic residues" evidence="3">
    <location>
        <begin position="127"/>
        <end position="141"/>
    </location>
</feature>
<dbReference type="EMBL" id="JWIN03000001">
    <property type="protein sequence ID" value="KAB1283428.1"/>
    <property type="molecule type" value="Genomic_DNA"/>
</dbReference>
<evidence type="ECO:0000313" key="4">
    <source>
        <dbReference type="EMBL" id="KAB1283428.1"/>
    </source>
</evidence>
<dbReference type="AlphaFoldDB" id="A0A5N4EIT7"/>
<reference evidence="4 5" key="1">
    <citation type="journal article" date="2019" name="Mol. Ecol. Resour.">
        <title>Improving Illumina assemblies with Hi-C and long reads: an example with the North African dromedary.</title>
        <authorList>
            <person name="Elbers J.P."/>
            <person name="Rogers M.F."/>
            <person name="Perelman P.L."/>
            <person name="Proskuryakova A.A."/>
            <person name="Serdyukova N.A."/>
            <person name="Johnson W.E."/>
            <person name="Horin P."/>
            <person name="Corander J."/>
            <person name="Murphy D."/>
            <person name="Burger P.A."/>
        </authorList>
    </citation>
    <scope>NUCLEOTIDE SEQUENCE [LARGE SCALE GENOMIC DNA]</scope>
    <source>
        <strain evidence="4">Drom800</strain>
        <tissue evidence="4">Blood</tissue>
    </source>
</reference>
<evidence type="ECO:0000256" key="3">
    <source>
        <dbReference type="SAM" id="MobiDB-lite"/>
    </source>
</evidence>
<dbReference type="GO" id="GO:0015935">
    <property type="term" value="C:small ribosomal subunit"/>
    <property type="evidence" value="ECO:0007669"/>
    <property type="project" value="InterPro"/>
</dbReference>
<name>A0A5N4EIT7_CAMDR</name>
<organism evidence="4 5">
    <name type="scientific">Camelus dromedarius</name>
    <name type="common">Dromedary</name>
    <name type="synonym">Arabian camel</name>
    <dbReference type="NCBI Taxonomy" id="9838"/>
    <lineage>
        <taxon>Eukaryota</taxon>
        <taxon>Metazoa</taxon>
        <taxon>Chordata</taxon>
        <taxon>Craniata</taxon>
        <taxon>Vertebrata</taxon>
        <taxon>Euteleostomi</taxon>
        <taxon>Mammalia</taxon>
        <taxon>Eutheria</taxon>
        <taxon>Laurasiatheria</taxon>
        <taxon>Artiodactyla</taxon>
        <taxon>Tylopoda</taxon>
        <taxon>Camelidae</taxon>
        <taxon>Camelus</taxon>
    </lineage>
</organism>
<comment type="caution">
    <text evidence="4">The sequence shown here is derived from an EMBL/GenBank/DDBJ whole genome shotgun (WGS) entry which is preliminary data.</text>
</comment>
<evidence type="ECO:0000313" key="5">
    <source>
        <dbReference type="Proteomes" id="UP000299084"/>
    </source>
</evidence>
<dbReference type="InterPro" id="IPR023591">
    <property type="entry name" value="Ribosomal_uS2_flav_dom_sf"/>
</dbReference>
<evidence type="ECO:0000256" key="2">
    <source>
        <dbReference type="ARBA" id="ARBA00023274"/>
    </source>
</evidence>
<keyword evidence="2" id="KW-0687">Ribonucleoprotein</keyword>
<dbReference type="Gene3D" id="3.40.50.10490">
    <property type="entry name" value="Glucose-6-phosphate isomerase like protein, domain 1"/>
    <property type="match status" value="1"/>
</dbReference>
<feature type="region of interest" description="Disordered" evidence="3">
    <location>
        <begin position="127"/>
        <end position="154"/>
    </location>
</feature>
<keyword evidence="5" id="KW-1185">Reference proteome</keyword>
<dbReference type="GO" id="GO:0006412">
    <property type="term" value="P:translation"/>
    <property type="evidence" value="ECO:0007669"/>
    <property type="project" value="InterPro"/>
</dbReference>
<dbReference type="Proteomes" id="UP000299084">
    <property type="component" value="Unassembled WGS sequence"/>
</dbReference>
<protein>
    <submittedName>
        <fullName evidence="4">40S ribosomal protein SA</fullName>
    </submittedName>
</protein>
<dbReference type="SUPFAM" id="SSF52313">
    <property type="entry name" value="Ribosomal protein S2"/>
    <property type="match status" value="1"/>
</dbReference>
<evidence type="ECO:0000256" key="1">
    <source>
        <dbReference type="ARBA" id="ARBA00022980"/>
    </source>
</evidence>
<dbReference type="GO" id="GO:0003735">
    <property type="term" value="F:structural constituent of ribosome"/>
    <property type="evidence" value="ECO:0007669"/>
    <property type="project" value="InterPro"/>
</dbReference>
<dbReference type="InterPro" id="IPR005707">
    <property type="entry name" value="Ribosomal_uS2_euk/arc"/>
</dbReference>
<gene>
    <name evidence="4" type="ORF">Cadr_000000992</name>
</gene>
<dbReference type="PANTHER" id="PTHR11489">
    <property type="entry name" value="40S RIBOSOMAL PROTEIN SA"/>
    <property type="match status" value="1"/>
</dbReference>
<keyword evidence="1 4" id="KW-0689">Ribosomal protein</keyword>